<dbReference type="Pfam" id="PF12435">
    <property type="entry name" value="DUF3678"/>
    <property type="match status" value="1"/>
</dbReference>
<reference evidence="1 2" key="1">
    <citation type="journal article" date="2005" name="PLoS Biol.">
        <title>The genomes of Oryza sativa: a history of duplications.</title>
        <authorList>
            <person name="Yu J."/>
            <person name="Wang J."/>
            <person name="Lin W."/>
            <person name="Li S."/>
            <person name="Li H."/>
            <person name="Zhou J."/>
            <person name="Ni P."/>
            <person name="Dong W."/>
            <person name="Hu S."/>
            <person name="Zeng C."/>
            <person name="Zhang J."/>
            <person name="Zhang Y."/>
            <person name="Li R."/>
            <person name="Xu Z."/>
            <person name="Li S."/>
            <person name="Li X."/>
            <person name="Zheng H."/>
            <person name="Cong L."/>
            <person name="Lin L."/>
            <person name="Yin J."/>
            <person name="Geng J."/>
            <person name="Li G."/>
            <person name="Shi J."/>
            <person name="Liu J."/>
            <person name="Lv H."/>
            <person name="Li J."/>
            <person name="Wang J."/>
            <person name="Deng Y."/>
            <person name="Ran L."/>
            <person name="Shi X."/>
            <person name="Wang X."/>
            <person name="Wu Q."/>
            <person name="Li C."/>
            <person name="Ren X."/>
            <person name="Wang J."/>
            <person name="Wang X."/>
            <person name="Li D."/>
            <person name="Liu D."/>
            <person name="Zhang X."/>
            <person name="Ji Z."/>
            <person name="Zhao W."/>
            <person name="Sun Y."/>
            <person name="Zhang Z."/>
            <person name="Bao J."/>
            <person name="Han Y."/>
            <person name="Dong L."/>
            <person name="Ji J."/>
            <person name="Chen P."/>
            <person name="Wu S."/>
            <person name="Liu J."/>
            <person name="Xiao Y."/>
            <person name="Bu D."/>
            <person name="Tan J."/>
            <person name="Yang L."/>
            <person name="Ye C."/>
            <person name="Zhang J."/>
            <person name="Xu J."/>
            <person name="Zhou Y."/>
            <person name="Yu Y."/>
            <person name="Zhang B."/>
            <person name="Zhuang S."/>
            <person name="Wei H."/>
            <person name="Liu B."/>
            <person name="Lei M."/>
            <person name="Yu H."/>
            <person name="Li Y."/>
            <person name="Xu H."/>
            <person name="Wei S."/>
            <person name="He X."/>
            <person name="Fang L."/>
            <person name="Zhang Z."/>
            <person name="Zhang Y."/>
            <person name="Huang X."/>
            <person name="Su Z."/>
            <person name="Tong W."/>
            <person name="Li J."/>
            <person name="Tong Z."/>
            <person name="Li S."/>
            <person name="Ye J."/>
            <person name="Wang L."/>
            <person name="Fang L."/>
            <person name="Lei T."/>
            <person name="Chen C."/>
            <person name="Chen H."/>
            <person name="Xu Z."/>
            <person name="Li H."/>
            <person name="Huang H."/>
            <person name="Zhang F."/>
            <person name="Xu H."/>
            <person name="Li N."/>
            <person name="Zhao C."/>
            <person name="Li S."/>
            <person name="Dong L."/>
            <person name="Huang Y."/>
            <person name="Li L."/>
            <person name="Xi Y."/>
            <person name="Qi Q."/>
            <person name="Li W."/>
            <person name="Zhang B."/>
            <person name="Hu W."/>
            <person name="Zhang Y."/>
            <person name="Tian X."/>
            <person name="Jiao Y."/>
            <person name="Liang X."/>
            <person name="Jin J."/>
            <person name="Gao L."/>
            <person name="Zheng W."/>
            <person name="Hao B."/>
            <person name="Liu S."/>
            <person name="Wang W."/>
            <person name="Yuan L."/>
            <person name="Cao M."/>
            <person name="McDermott J."/>
            <person name="Samudrala R."/>
            <person name="Wang J."/>
            <person name="Wong G.K."/>
            <person name="Yang H."/>
        </authorList>
    </citation>
    <scope>NUCLEOTIDE SEQUENCE [LARGE SCALE GENOMIC DNA]</scope>
    <source>
        <strain evidence="2">cv. 93-11</strain>
    </source>
</reference>
<keyword evidence="2" id="KW-1185">Reference proteome</keyword>
<sequence>MGALHMAAPTAAGLDRDRVCVAYRLVDICVSSTSASISTSTSTSSFCLAHLQLDHPFKRPATTTSATDHLRLRIYAIKLWVAAASRPSGHSATARGPSPLVVGTLRGVLLSVASPPVDFSPEVSSFNAG</sequence>
<protein>
    <submittedName>
        <fullName evidence="1">Uncharacterized protein</fullName>
    </submittedName>
</protein>
<dbReference type="EMBL" id="CM000129">
    <property type="protein sequence ID" value="EAY93161.1"/>
    <property type="molecule type" value="Genomic_DNA"/>
</dbReference>
<dbReference type="Gramene" id="BGIOSGA015950-TA">
    <property type="protein sequence ID" value="BGIOSGA015950-PA"/>
    <property type="gene ID" value="BGIOSGA015950"/>
</dbReference>
<organism evidence="1 2">
    <name type="scientific">Oryza sativa subsp. indica</name>
    <name type="common">Rice</name>
    <dbReference type="NCBI Taxonomy" id="39946"/>
    <lineage>
        <taxon>Eukaryota</taxon>
        <taxon>Viridiplantae</taxon>
        <taxon>Streptophyta</taxon>
        <taxon>Embryophyta</taxon>
        <taxon>Tracheophyta</taxon>
        <taxon>Spermatophyta</taxon>
        <taxon>Magnoliopsida</taxon>
        <taxon>Liliopsida</taxon>
        <taxon>Poales</taxon>
        <taxon>Poaceae</taxon>
        <taxon>BOP clade</taxon>
        <taxon>Oryzoideae</taxon>
        <taxon>Oryzeae</taxon>
        <taxon>Oryzinae</taxon>
        <taxon>Oryza</taxon>
        <taxon>Oryza sativa</taxon>
    </lineage>
</organism>
<name>A2XQQ1_ORYSI</name>
<gene>
    <name evidence="1" type="ORF">OsI_14967</name>
</gene>
<dbReference type="Proteomes" id="UP000007015">
    <property type="component" value="Chromosome 4"/>
</dbReference>
<proteinExistence type="predicted"/>
<evidence type="ECO:0000313" key="1">
    <source>
        <dbReference type="EMBL" id="EAY93161.1"/>
    </source>
</evidence>
<evidence type="ECO:0000313" key="2">
    <source>
        <dbReference type="Proteomes" id="UP000007015"/>
    </source>
</evidence>
<dbReference type="InterPro" id="IPR022146">
    <property type="entry name" value="DUF3678"/>
</dbReference>
<dbReference type="AlphaFoldDB" id="A2XQQ1"/>
<accession>A2XQQ1</accession>
<dbReference type="HOGENOM" id="CLU_1952385_0_0_1"/>